<dbReference type="InterPro" id="IPR001452">
    <property type="entry name" value="SH3_domain"/>
</dbReference>
<dbReference type="GO" id="GO:0008289">
    <property type="term" value="F:lipid binding"/>
    <property type="evidence" value="ECO:0007669"/>
    <property type="project" value="UniProtKB-KW"/>
</dbReference>
<evidence type="ECO:0000256" key="10">
    <source>
        <dbReference type="ARBA" id="ARBA00023121"/>
    </source>
</evidence>
<keyword evidence="11" id="KW-0472">Membrane</keyword>
<organism evidence="19 20">
    <name type="scientific">Oryzias sinensis</name>
    <name type="common">Chinese medaka</name>
    <dbReference type="NCBI Taxonomy" id="183150"/>
    <lineage>
        <taxon>Eukaryota</taxon>
        <taxon>Metazoa</taxon>
        <taxon>Chordata</taxon>
        <taxon>Craniata</taxon>
        <taxon>Vertebrata</taxon>
        <taxon>Euteleostomi</taxon>
        <taxon>Actinopterygii</taxon>
        <taxon>Neopterygii</taxon>
        <taxon>Teleostei</taxon>
        <taxon>Neoteleostei</taxon>
        <taxon>Acanthomorphata</taxon>
        <taxon>Ovalentaria</taxon>
        <taxon>Atherinomorphae</taxon>
        <taxon>Beloniformes</taxon>
        <taxon>Adrianichthyidae</taxon>
        <taxon>Oryziinae</taxon>
        <taxon>Oryzias</taxon>
    </lineage>
</organism>
<evidence type="ECO:0000256" key="12">
    <source>
        <dbReference type="ARBA" id="ARBA00023212"/>
    </source>
</evidence>
<dbReference type="Gene3D" id="1.20.1270.60">
    <property type="entry name" value="Arfaptin homology (AH) domain/BAR domain"/>
    <property type="match status" value="1"/>
</dbReference>
<evidence type="ECO:0000256" key="4">
    <source>
        <dbReference type="ARBA" id="ARBA00009426"/>
    </source>
</evidence>
<dbReference type="InterPro" id="IPR011072">
    <property type="entry name" value="HR1_rho-bd"/>
</dbReference>
<dbReference type="SMART" id="SM00326">
    <property type="entry name" value="SH3"/>
    <property type="match status" value="1"/>
</dbReference>
<evidence type="ECO:0000259" key="18">
    <source>
        <dbReference type="PROSITE" id="PS51860"/>
    </source>
</evidence>
<feature type="domain" description="REM-1" evidence="18">
    <location>
        <begin position="389"/>
        <end position="466"/>
    </location>
</feature>
<dbReference type="GO" id="GO:0007165">
    <property type="term" value="P:signal transduction"/>
    <property type="evidence" value="ECO:0007669"/>
    <property type="project" value="InterPro"/>
</dbReference>
<reference evidence="19" key="2">
    <citation type="submission" date="2025-09" db="UniProtKB">
        <authorList>
            <consortium name="Ensembl"/>
        </authorList>
    </citation>
    <scope>IDENTIFICATION</scope>
</reference>
<evidence type="ECO:0000259" key="17">
    <source>
        <dbReference type="PROSITE" id="PS51741"/>
    </source>
</evidence>
<dbReference type="Pfam" id="PF00611">
    <property type="entry name" value="FCH"/>
    <property type="match status" value="1"/>
</dbReference>
<keyword evidence="5 13" id="KW-0728">SH3 domain</keyword>
<dbReference type="GO" id="GO:0006897">
    <property type="term" value="P:endocytosis"/>
    <property type="evidence" value="ECO:0007669"/>
    <property type="project" value="UniProtKB-KW"/>
</dbReference>
<dbReference type="Gene3D" id="2.30.30.40">
    <property type="entry name" value="SH3 Domains"/>
    <property type="match status" value="1"/>
</dbReference>
<evidence type="ECO:0000256" key="6">
    <source>
        <dbReference type="ARBA" id="ARBA00022475"/>
    </source>
</evidence>
<dbReference type="SUPFAM" id="SSF50044">
    <property type="entry name" value="SH3-domain"/>
    <property type="match status" value="1"/>
</dbReference>
<dbReference type="Ensembl" id="ENSOSIT00000011147.1">
    <property type="protein sequence ID" value="ENSOSIP00000010490.1"/>
    <property type="gene ID" value="ENSOSIG00000004837.1"/>
</dbReference>
<dbReference type="InterPro" id="IPR057870">
    <property type="entry name" value="HR1_TOCA"/>
</dbReference>
<keyword evidence="9 14" id="KW-0175">Coiled coil</keyword>
<comment type="subcellular location">
    <subcellularLocation>
        <location evidence="1">Cell membrane</location>
    </subcellularLocation>
    <subcellularLocation>
        <location evidence="3">Cytoplasm</location>
        <location evidence="3">Cell cortex</location>
    </subcellularLocation>
    <subcellularLocation>
        <location evidence="2">Cytoplasm</location>
        <location evidence="2">Cytoskeleton</location>
    </subcellularLocation>
</comment>
<feature type="region of interest" description="Disordered" evidence="15">
    <location>
        <begin position="257"/>
        <end position="401"/>
    </location>
</feature>
<evidence type="ECO:0000256" key="13">
    <source>
        <dbReference type="PROSITE-ProRule" id="PRU00192"/>
    </source>
</evidence>
<evidence type="ECO:0000256" key="8">
    <source>
        <dbReference type="ARBA" id="ARBA00022583"/>
    </source>
</evidence>
<reference evidence="19" key="1">
    <citation type="submission" date="2025-08" db="UniProtKB">
        <authorList>
            <consortium name="Ensembl"/>
        </authorList>
    </citation>
    <scope>IDENTIFICATION</scope>
</reference>
<dbReference type="SUPFAM" id="SSF103657">
    <property type="entry name" value="BAR/IMD domain-like"/>
    <property type="match status" value="1"/>
</dbReference>
<protein>
    <submittedName>
        <fullName evidence="19">Formin binding protein 1b</fullName>
    </submittedName>
</protein>
<dbReference type="InterPro" id="IPR001060">
    <property type="entry name" value="FCH_dom"/>
</dbReference>
<evidence type="ECO:0000256" key="11">
    <source>
        <dbReference type="ARBA" id="ARBA00023136"/>
    </source>
</evidence>
<dbReference type="PANTHER" id="PTHR15735">
    <property type="entry name" value="FCH AND DOUBLE SH3 DOMAINS PROTEIN"/>
    <property type="match status" value="1"/>
</dbReference>
<evidence type="ECO:0000313" key="20">
    <source>
        <dbReference type="Proteomes" id="UP000694383"/>
    </source>
</evidence>
<dbReference type="PROSITE" id="PS50002">
    <property type="entry name" value="SH3"/>
    <property type="match status" value="1"/>
</dbReference>
<feature type="domain" description="SH3" evidence="16">
    <location>
        <begin position="516"/>
        <end position="577"/>
    </location>
</feature>
<feature type="compositionally biased region" description="Basic and acidic residues" evidence="15">
    <location>
        <begin position="352"/>
        <end position="362"/>
    </location>
</feature>
<feature type="compositionally biased region" description="Pro residues" evidence="15">
    <location>
        <begin position="327"/>
        <end position="341"/>
    </location>
</feature>
<dbReference type="Pfam" id="PF00018">
    <property type="entry name" value="SH3_1"/>
    <property type="match status" value="1"/>
</dbReference>
<evidence type="ECO:0000256" key="5">
    <source>
        <dbReference type="ARBA" id="ARBA00022443"/>
    </source>
</evidence>
<dbReference type="PROSITE" id="PS51741">
    <property type="entry name" value="F_BAR"/>
    <property type="match status" value="1"/>
</dbReference>
<dbReference type="AlphaFoldDB" id="A0A8C7XBK5"/>
<dbReference type="PROSITE" id="PS51860">
    <property type="entry name" value="REM_1"/>
    <property type="match status" value="1"/>
</dbReference>
<evidence type="ECO:0000256" key="15">
    <source>
        <dbReference type="SAM" id="MobiDB-lite"/>
    </source>
</evidence>
<keyword evidence="6" id="KW-1003">Cell membrane</keyword>
<keyword evidence="10" id="KW-0446">Lipid-binding</keyword>
<feature type="compositionally biased region" description="Basic residues" evidence="15">
    <location>
        <begin position="369"/>
        <end position="378"/>
    </location>
</feature>
<evidence type="ECO:0000256" key="2">
    <source>
        <dbReference type="ARBA" id="ARBA00004245"/>
    </source>
</evidence>
<evidence type="ECO:0000259" key="16">
    <source>
        <dbReference type="PROSITE" id="PS50002"/>
    </source>
</evidence>
<sequence length="587" mass="67340">MSWGTELWDQFDNLEKHTQWGIEYVDKYTKFVKERSEIEISYAKQIRNLSKKYQPKKNSKEEEESKYTFCRAFLTSLNELNDYAGQHEVIAENLTSQIITDLTRYLQELKAERKSHFHDGRKAQQQLESSWKQLESCKKKFERDCKEADRAQQHFERMDADINVTKADVEKARQQAQVRHQMAADSKNDYHSYLQKYNQEQHEHYYTVIPNIFQKLQDMEEKRIERLGVCMKTFAEVDRQVLPIVGKCLDGMTSAAEGIEPKTDSNQVVESYKSGFEPPGDVEFEDYGQAMKRTVSENSLSNSRESKEKPAGKSKSKLWPFIKNKNKPPPAPPASSPPLPSAVPNDPQSPKQPKEPLSHRLNDFMASKPKMHCLRSLRRGGSVPEDFSHLPPEQRRKKLQGKIDELKKDIQKEMDQRDALTKMKDVYVKNPQMGDPASVDPRLAEIAMNIEKLQSEEQKFEVSSASDVSVGEAFRLGYPSPDGSYTEEQSAETQVKAVANRTSCAPESDDEFDELETIGTCKALYTFEGQNEGTISVTEGELLYVIEEDKGDGWTRVRRNEEEEGYVPTSYIEVLLETNAKGAMTYI</sequence>
<dbReference type="SMART" id="SM00055">
    <property type="entry name" value="FCH"/>
    <property type="match status" value="1"/>
</dbReference>
<dbReference type="Proteomes" id="UP000694383">
    <property type="component" value="Unplaced"/>
</dbReference>
<proteinExistence type="inferred from homology"/>
<dbReference type="PANTHER" id="PTHR15735:SF13">
    <property type="entry name" value="FORMIN-BINDING PROTEIN 1"/>
    <property type="match status" value="1"/>
</dbReference>
<dbReference type="FunFam" id="1.20.1270.60:FF:000002">
    <property type="entry name" value="Formin-binding protein 1-like isoform 1"/>
    <property type="match status" value="1"/>
</dbReference>
<evidence type="ECO:0000256" key="7">
    <source>
        <dbReference type="ARBA" id="ARBA00022490"/>
    </source>
</evidence>
<dbReference type="FunFam" id="2.30.30.40:FF:000017">
    <property type="entry name" value="Formin-binding protein 1-like isoform 1"/>
    <property type="match status" value="1"/>
</dbReference>
<name>A0A8C7XBK5_9TELE</name>
<evidence type="ECO:0000256" key="9">
    <source>
        <dbReference type="ARBA" id="ARBA00023054"/>
    </source>
</evidence>
<keyword evidence="12" id="KW-0206">Cytoskeleton</keyword>
<evidence type="ECO:0000256" key="1">
    <source>
        <dbReference type="ARBA" id="ARBA00004236"/>
    </source>
</evidence>
<evidence type="ECO:0000256" key="14">
    <source>
        <dbReference type="PROSITE-ProRule" id="PRU01077"/>
    </source>
</evidence>
<evidence type="ECO:0000313" key="19">
    <source>
        <dbReference type="Ensembl" id="ENSOSIP00000010490.1"/>
    </source>
</evidence>
<feature type="domain" description="F-BAR" evidence="17">
    <location>
        <begin position="1"/>
        <end position="264"/>
    </location>
</feature>
<dbReference type="GO" id="GO:0005856">
    <property type="term" value="C:cytoskeleton"/>
    <property type="evidence" value="ECO:0007669"/>
    <property type="project" value="UniProtKB-SubCell"/>
</dbReference>
<keyword evidence="20" id="KW-1185">Reference proteome</keyword>
<accession>A0A8C7XBK5</accession>
<dbReference type="GO" id="GO:0005938">
    <property type="term" value="C:cell cortex"/>
    <property type="evidence" value="ECO:0007669"/>
    <property type="project" value="UniProtKB-SubCell"/>
</dbReference>
<evidence type="ECO:0000256" key="3">
    <source>
        <dbReference type="ARBA" id="ARBA00004544"/>
    </source>
</evidence>
<dbReference type="Pfam" id="PF25610">
    <property type="entry name" value="HR1_TOCA"/>
    <property type="match status" value="1"/>
</dbReference>
<keyword evidence="7" id="KW-0963">Cytoplasm</keyword>
<dbReference type="InterPro" id="IPR027267">
    <property type="entry name" value="AH/BAR_dom_sf"/>
</dbReference>
<dbReference type="GO" id="GO:0005886">
    <property type="term" value="C:plasma membrane"/>
    <property type="evidence" value="ECO:0007669"/>
    <property type="project" value="UniProtKB-SubCell"/>
</dbReference>
<dbReference type="InterPro" id="IPR036028">
    <property type="entry name" value="SH3-like_dom_sf"/>
</dbReference>
<comment type="similarity">
    <text evidence="4">Belongs to the FNBP1 family.</text>
</comment>
<keyword evidence="8" id="KW-0254">Endocytosis</keyword>
<dbReference type="InterPro" id="IPR031160">
    <property type="entry name" value="F_BAR_dom"/>
</dbReference>
<dbReference type="Gene3D" id="6.10.140.470">
    <property type="match status" value="1"/>
</dbReference>
<dbReference type="GeneTree" id="ENSGT00950000183047"/>